<keyword evidence="3 5" id="KW-0378">Hydrolase</keyword>
<dbReference type="SUPFAM" id="SSF75005">
    <property type="entry name" value="Arabinanase/levansucrase/invertase"/>
    <property type="match status" value="1"/>
</dbReference>
<dbReference type="Pfam" id="PF00251">
    <property type="entry name" value="Glyco_hydro_32N"/>
    <property type="match status" value="1"/>
</dbReference>
<dbReference type="InterPro" id="IPR013189">
    <property type="entry name" value="Glyco_hydro_32_C"/>
</dbReference>
<evidence type="ECO:0000313" key="10">
    <source>
        <dbReference type="Proteomes" id="UP000317318"/>
    </source>
</evidence>
<dbReference type="OrthoDB" id="9759709at2"/>
<dbReference type="GO" id="GO:0004564">
    <property type="term" value="F:beta-fructofuranosidase activity"/>
    <property type="evidence" value="ECO:0007669"/>
    <property type="project" value="UniProtKB-EC"/>
</dbReference>
<feature type="signal peptide" evidence="6">
    <location>
        <begin position="1"/>
        <end position="25"/>
    </location>
</feature>
<dbReference type="SMART" id="SM00640">
    <property type="entry name" value="Glyco_32"/>
    <property type="match status" value="1"/>
</dbReference>
<sequence length="518" mass="58369" precursor="true">MFVLRNRLLLTALLYSLAGSSSLRAEDINTVDVSPEARRLLDQADASVAKAAEGLDDPLRPRFHFHPAANWINDPNGPILHRGWYHVFFQHNPYGDEWGNMHWGHTRSRDLVNWERLPIAIPPSPSRAEKHVYSGCAEHDGDGNVLAFYTSVDGGPKPNEQWVAKALDDDLTKWHKPDFNPLLTIESAPGITFGAGFRDPFIFHFKNRTFMVVGADTQDESVIPLWEAEDDTLLNWKYLGIVWRTPKSKVKFPECPNFFELDGKCVLIISPYRALEYEVGEFDPDADGGPTFQVEKKGRLEPTDSLYASNILIDESGERILLGWARHFKGGRGWSGVLTLPRVLSLDKDLTLCQKPIRTLSTLRGESWSIEKPTRVESAEGLRPAPKLEQFEMAARMTIAPSDRGGIFLHRGNDLFTILWDEQIGLSVGQMDRAAKVPQESNGFVIPLDRLKSESRDLNLRIFVDRGLVEMFSADGRIAITRPWLTKTAETEVEFIAGGRGATLHSLDIWEMKDAKIQ</sequence>
<dbReference type="EC" id="3.2.1.26" evidence="2"/>
<dbReference type="InterPro" id="IPR013148">
    <property type="entry name" value="Glyco_hydro_32_N"/>
</dbReference>
<keyword evidence="10" id="KW-1185">Reference proteome</keyword>
<dbReference type="InterPro" id="IPR051214">
    <property type="entry name" value="GH32_Enzymes"/>
</dbReference>
<name>A0A517R5C3_9PLAN</name>
<feature type="domain" description="Glycosyl hydrolase family 32 C-terminal" evidence="8">
    <location>
        <begin position="383"/>
        <end position="511"/>
    </location>
</feature>
<dbReference type="SUPFAM" id="SSF49899">
    <property type="entry name" value="Concanavalin A-like lectins/glucanases"/>
    <property type="match status" value="1"/>
</dbReference>
<dbReference type="PANTHER" id="PTHR43101:SF1">
    <property type="entry name" value="BETA-FRUCTOSIDASE"/>
    <property type="match status" value="1"/>
</dbReference>
<dbReference type="InterPro" id="IPR013320">
    <property type="entry name" value="ConA-like_dom_sf"/>
</dbReference>
<evidence type="ECO:0000256" key="6">
    <source>
        <dbReference type="SAM" id="SignalP"/>
    </source>
</evidence>
<comment type="similarity">
    <text evidence="1 5">Belongs to the glycosyl hydrolase 32 family.</text>
</comment>
<accession>A0A517R5C3</accession>
<keyword evidence="6" id="KW-0732">Signal</keyword>
<evidence type="ECO:0000256" key="5">
    <source>
        <dbReference type="RuleBase" id="RU362110"/>
    </source>
</evidence>
<dbReference type="KEGG" id="svp:Pan189_34980"/>
<evidence type="ECO:0000259" key="7">
    <source>
        <dbReference type="Pfam" id="PF00251"/>
    </source>
</evidence>
<keyword evidence="4 5" id="KW-0326">Glycosidase</keyword>
<evidence type="ECO:0000256" key="1">
    <source>
        <dbReference type="ARBA" id="ARBA00009902"/>
    </source>
</evidence>
<gene>
    <name evidence="9" type="primary">sacA</name>
    <name evidence="9" type="ORF">Pan189_34980</name>
</gene>
<dbReference type="Pfam" id="PF08244">
    <property type="entry name" value="Glyco_hydro_32C"/>
    <property type="match status" value="1"/>
</dbReference>
<feature type="domain" description="Glycosyl hydrolase family 32 N-terminal" evidence="7">
    <location>
        <begin position="64"/>
        <end position="356"/>
    </location>
</feature>
<dbReference type="InterPro" id="IPR001362">
    <property type="entry name" value="Glyco_hydro_32"/>
</dbReference>
<dbReference type="AlphaFoldDB" id="A0A517R5C3"/>
<dbReference type="Gene3D" id="2.115.10.20">
    <property type="entry name" value="Glycosyl hydrolase domain, family 43"/>
    <property type="match status" value="1"/>
</dbReference>
<dbReference type="EMBL" id="CP036268">
    <property type="protein sequence ID" value="QDT39096.1"/>
    <property type="molecule type" value="Genomic_DNA"/>
</dbReference>
<dbReference type="PANTHER" id="PTHR43101">
    <property type="entry name" value="BETA-FRUCTOSIDASE"/>
    <property type="match status" value="1"/>
</dbReference>
<dbReference type="Gene3D" id="2.60.120.560">
    <property type="entry name" value="Exo-inulinase, domain 1"/>
    <property type="match status" value="1"/>
</dbReference>
<dbReference type="PROSITE" id="PS00609">
    <property type="entry name" value="GLYCOSYL_HYDROL_F32"/>
    <property type="match status" value="1"/>
</dbReference>
<evidence type="ECO:0000259" key="8">
    <source>
        <dbReference type="Pfam" id="PF08244"/>
    </source>
</evidence>
<dbReference type="Proteomes" id="UP000317318">
    <property type="component" value="Chromosome"/>
</dbReference>
<protein>
    <recommendedName>
        <fullName evidence="2">beta-fructofuranosidase</fullName>
        <ecNumber evidence="2">3.2.1.26</ecNumber>
    </recommendedName>
</protein>
<feature type="chain" id="PRO_5021946967" description="beta-fructofuranosidase" evidence="6">
    <location>
        <begin position="26"/>
        <end position="518"/>
    </location>
</feature>
<evidence type="ECO:0000256" key="3">
    <source>
        <dbReference type="ARBA" id="ARBA00022801"/>
    </source>
</evidence>
<proteinExistence type="inferred from homology"/>
<reference evidence="9 10" key="1">
    <citation type="submission" date="2019-02" db="EMBL/GenBank/DDBJ databases">
        <title>Deep-cultivation of Planctomycetes and their phenomic and genomic characterization uncovers novel biology.</title>
        <authorList>
            <person name="Wiegand S."/>
            <person name="Jogler M."/>
            <person name="Boedeker C."/>
            <person name="Pinto D."/>
            <person name="Vollmers J."/>
            <person name="Rivas-Marin E."/>
            <person name="Kohn T."/>
            <person name="Peeters S.H."/>
            <person name="Heuer A."/>
            <person name="Rast P."/>
            <person name="Oberbeckmann S."/>
            <person name="Bunk B."/>
            <person name="Jeske O."/>
            <person name="Meyerdierks A."/>
            <person name="Storesund J.E."/>
            <person name="Kallscheuer N."/>
            <person name="Luecker S."/>
            <person name="Lage O.M."/>
            <person name="Pohl T."/>
            <person name="Merkel B.J."/>
            <person name="Hornburger P."/>
            <person name="Mueller R.-W."/>
            <person name="Bruemmer F."/>
            <person name="Labrenz M."/>
            <person name="Spormann A.M."/>
            <person name="Op den Camp H."/>
            <person name="Overmann J."/>
            <person name="Amann R."/>
            <person name="Jetten M.S.M."/>
            <person name="Mascher T."/>
            <person name="Medema M.H."/>
            <person name="Devos D.P."/>
            <person name="Kaster A.-K."/>
            <person name="Ovreas L."/>
            <person name="Rohde M."/>
            <person name="Galperin M.Y."/>
            <person name="Jogler C."/>
        </authorList>
    </citation>
    <scope>NUCLEOTIDE SEQUENCE [LARGE SCALE GENOMIC DNA]</scope>
    <source>
        <strain evidence="9 10">Pan189</strain>
    </source>
</reference>
<evidence type="ECO:0000313" key="9">
    <source>
        <dbReference type="EMBL" id="QDT39096.1"/>
    </source>
</evidence>
<dbReference type="RefSeq" id="WP_145365270.1">
    <property type="nucleotide sequence ID" value="NZ_CP036268.1"/>
</dbReference>
<evidence type="ECO:0000256" key="4">
    <source>
        <dbReference type="ARBA" id="ARBA00023295"/>
    </source>
</evidence>
<dbReference type="CDD" id="cd08996">
    <property type="entry name" value="GH32_FFase"/>
    <property type="match status" value="1"/>
</dbReference>
<dbReference type="InterPro" id="IPR018053">
    <property type="entry name" value="Glyco_hydro_32_AS"/>
</dbReference>
<dbReference type="InterPro" id="IPR023296">
    <property type="entry name" value="Glyco_hydro_beta-prop_sf"/>
</dbReference>
<dbReference type="GO" id="GO:0005975">
    <property type="term" value="P:carbohydrate metabolic process"/>
    <property type="evidence" value="ECO:0007669"/>
    <property type="project" value="InterPro"/>
</dbReference>
<organism evidence="9 10">
    <name type="scientific">Stratiformator vulcanicus</name>
    <dbReference type="NCBI Taxonomy" id="2527980"/>
    <lineage>
        <taxon>Bacteria</taxon>
        <taxon>Pseudomonadati</taxon>
        <taxon>Planctomycetota</taxon>
        <taxon>Planctomycetia</taxon>
        <taxon>Planctomycetales</taxon>
        <taxon>Planctomycetaceae</taxon>
        <taxon>Stratiformator</taxon>
    </lineage>
</organism>
<evidence type="ECO:0000256" key="2">
    <source>
        <dbReference type="ARBA" id="ARBA00012758"/>
    </source>
</evidence>